<keyword evidence="7" id="KW-1185">Reference proteome</keyword>
<dbReference type="Pfam" id="PF00724">
    <property type="entry name" value="Oxidored_FMN"/>
    <property type="match status" value="1"/>
</dbReference>
<evidence type="ECO:0000256" key="2">
    <source>
        <dbReference type="ARBA" id="ARBA00022630"/>
    </source>
</evidence>
<evidence type="ECO:0000256" key="1">
    <source>
        <dbReference type="ARBA" id="ARBA00005979"/>
    </source>
</evidence>
<dbReference type="AlphaFoldDB" id="A0A3M2S4K8"/>
<protein>
    <recommendedName>
        <fullName evidence="5">NADH:flavin oxidoreductase/NADH oxidase N-terminal domain-containing protein</fullName>
    </recommendedName>
</protein>
<feature type="domain" description="NADH:flavin oxidoreductase/NADH oxidase N-terminal" evidence="5">
    <location>
        <begin position="6"/>
        <end position="322"/>
    </location>
</feature>
<organism evidence="6 7">
    <name type="scientific">Fusarium kuroshium</name>
    <dbReference type="NCBI Taxonomy" id="2010991"/>
    <lineage>
        <taxon>Eukaryota</taxon>
        <taxon>Fungi</taxon>
        <taxon>Dikarya</taxon>
        <taxon>Ascomycota</taxon>
        <taxon>Pezizomycotina</taxon>
        <taxon>Sordariomycetes</taxon>
        <taxon>Hypocreomycetidae</taxon>
        <taxon>Hypocreales</taxon>
        <taxon>Nectriaceae</taxon>
        <taxon>Fusarium</taxon>
        <taxon>Fusarium solani species complex</taxon>
    </lineage>
</organism>
<name>A0A3M2S4K8_9HYPO</name>
<keyword evidence="4" id="KW-0560">Oxidoreductase</keyword>
<proteinExistence type="inferred from homology"/>
<dbReference type="Proteomes" id="UP000277212">
    <property type="component" value="Unassembled WGS sequence"/>
</dbReference>
<dbReference type="EMBL" id="NKUJ01000134">
    <property type="protein sequence ID" value="RMJ12501.1"/>
    <property type="molecule type" value="Genomic_DNA"/>
</dbReference>
<dbReference type="OrthoDB" id="72788at2759"/>
<comment type="similarity">
    <text evidence="1">Belongs to the NADH:flavin oxidoreductase/NADH oxidase family.</text>
</comment>
<dbReference type="STRING" id="2010991.A0A3M2S4K8"/>
<dbReference type="SUPFAM" id="SSF51395">
    <property type="entry name" value="FMN-linked oxidoreductases"/>
    <property type="match status" value="1"/>
</dbReference>
<keyword evidence="3" id="KW-0288">FMN</keyword>
<evidence type="ECO:0000259" key="5">
    <source>
        <dbReference type="Pfam" id="PF00724"/>
    </source>
</evidence>
<sequence length="359" mass="39965">MSAKALFQPLPLKRGPPLKHRLLLAPLTNWQCNDDGTIPDEEVEWLTRCAIGGFSMVMTCAANVHPFGKVFPGQMGIYSDKHLAGLRRVADAIRKHGAISSVQLHHAGGRASTDMAGTVVGPSEIPSLGVLGLSLQEVEQLREDFIIAALRAETAGFDGVEVHSAFGWIFMQFLSPAFNRRTDHYGGSLENRSRFLFEVIDGIRTRCRPDFQIGLRISMERYGMELGEVRDVCAKALREEQIDYLDLAVWDYTKRSQEKGFEGRTLLSVFTELPRSNVRLGASGKIMNAQQALEVLDGGCDFVMLGKAAILQSSFPKHVKDDVDYQLPKLPVTEAYLKRQGLSPKFVQYMRTWEGFVAS</sequence>
<evidence type="ECO:0000313" key="7">
    <source>
        <dbReference type="Proteomes" id="UP000277212"/>
    </source>
</evidence>
<dbReference type="InterPro" id="IPR051799">
    <property type="entry name" value="NADH_flavin_oxidoreductase"/>
</dbReference>
<dbReference type="GO" id="GO:0010181">
    <property type="term" value="F:FMN binding"/>
    <property type="evidence" value="ECO:0007669"/>
    <property type="project" value="InterPro"/>
</dbReference>
<keyword evidence="2" id="KW-0285">Flavoprotein</keyword>
<evidence type="ECO:0000256" key="3">
    <source>
        <dbReference type="ARBA" id="ARBA00022643"/>
    </source>
</evidence>
<dbReference type="CDD" id="cd02803">
    <property type="entry name" value="OYE_like_FMN_family"/>
    <property type="match status" value="1"/>
</dbReference>
<accession>A0A3M2S4K8</accession>
<gene>
    <name evidence="6" type="ORF">CDV36_007825</name>
</gene>
<evidence type="ECO:0000313" key="6">
    <source>
        <dbReference type="EMBL" id="RMJ12501.1"/>
    </source>
</evidence>
<dbReference type="PANTHER" id="PTHR43656">
    <property type="entry name" value="BINDING OXIDOREDUCTASE, PUTATIVE (AFU_ORTHOLOGUE AFUA_2G08260)-RELATED"/>
    <property type="match status" value="1"/>
</dbReference>
<comment type="caution">
    <text evidence="6">The sequence shown here is derived from an EMBL/GenBank/DDBJ whole genome shotgun (WGS) entry which is preliminary data.</text>
</comment>
<reference evidence="6 7" key="1">
    <citation type="submission" date="2017-06" db="EMBL/GenBank/DDBJ databases">
        <title>Comparative genomic analysis of Ambrosia Fusariam Clade fungi.</title>
        <authorList>
            <person name="Stajich J.E."/>
            <person name="Carrillo J."/>
            <person name="Kijimoto T."/>
            <person name="Eskalen A."/>
            <person name="O'Donnell K."/>
            <person name="Kasson M."/>
        </authorList>
    </citation>
    <scope>NUCLEOTIDE SEQUENCE [LARGE SCALE GENOMIC DNA]</scope>
    <source>
        <strain evidence="6">UCR3666</strain>
    </source>
</reference>
<dbReference type="InterPro" id="IPR001155">
    <property type="entry name" value="OxRdtase_FMN_N"/>
</dbReference>
<dbReference type="GO" id="GO:0016491">
    <property type="term" value="F:oxidoreductase activity"/>
    <property type="evidence" value="ECO:0007669"/>
    <property type="project" value="UniProtKB-KW"/>
</dbReference>
<dbReference type="PANTHER" id="PTHR43656:SF2">
    <property type="entry name" value="BINDING OXIDOREDUCTASE, PUTATIVE (AFU_ORTHOLOGUE AFUA_2G08260)-RELATED"/>
    <property type="match status" value="1"/>
</dbReference>
<evidence type="ECO:0000256" key="4">
    <source>
        <dbReference type="ARBA" id="ARBA00023002"/>
    </source>
</evidence>
<dbReference type="Gene3D" id="3.20.20.70">
    <property type="entry name" value="Aldolase class I"/>
    <property type="match status" value="1"/>
</dbReference>
<dbReference type="InterPro" id="IPR013785">
    <property type="entry name" value="Aldolase_TIM"/>
</dbReference>